<keyword evidence="1" id="KW-0399">Innate immunity</keyword>
<feature type="coiled-coil region" evidence="7">
    <location>
        <begin position="265"/>
        <end position="292"/>
    </location>
</feature>
<dbReference type="GO" id="GO:0005737">
    <property type="term" value="C:cytoplasm"/>
    <property type="evidence" value="ECO:0007669"/>
    <property type="project" value="UniProtKB-ARBA"/>
</dbReference>
<dbReference type="Pfam" id="PF15227">
    <property type="entry name" value="zf-C3HC4_4"/>
    <property type="match status" value="1"/>
</dbReference>
<dbReference type="PROSITE" id="PS50188">
    <property type="entry name" value="B302_SPRY"/>
    <property type="match status" value="1"/>
</dbReference>
<dbReference type="SUPFAM" id="SSF57850">
    <property type="entry name" value="RING/U-box"/>
    <property type="match status" value="1"/>
</dbReference>
<dbReference type="InterPro" id="IPR058030">
    <property type="entry name" value="TRIM8/14/16/25/29/45/65_CC"/>
</dbReference>
<dbReference type="PANTHER" id="PTHR25465:SF5">
    <property type="entry name" value="E3 UBIQUITIN_ISG15 LIGASE TRIM25-RELATED"/>
    <property type="match status" value="1"/>
</dbReference>
<evidence type="ECO:0000259" key="10">
    <source>
        <dbReference type="PROSITE" id="PS50188"/>
    </source>
</evidence>
<evidence type="ECO:0000259" key="9">
    <source>
        <dbReference type="PROSITE" id="PS50119"/>
    </source>
</evidence>
<dbReference type="InterPro" id="IPR001870">
    <property type="entry name" value="B30.2/SPRY"/>
</dbReference>
<keyword evidence="4" id="KW-0862">Zinc</keyword>
<dbReference type="CDD" id="cd19769">
    <property type="entry name" value="Bbox2_TRIM16-like"/>
    <property type="match status" value="1"/>
</dbReference>
<reference evidence="11" key="1">
    <citation type="submission" date="2021-02" db="EMBL/GenBank/DDBJ databases">
        <title>Comparative genomics reveals that relaxation of natural selection precedes convergent phenotypic evolution of cavefish.</title>
        <authorList>
            <person name="Peng Z."/>
        </authorList>
    </citation>
    <scope>NUCLEOTIDE SEQUENCE</scope>
    <source>
        <tissue evidence="11">Muscle</tissue>
    </source>
</reference>
<dbReference type="InterPro" id="IPR000315">
    <property type="entry name" value="Znf_B-box"/>
</dbReference>
<evidence type="ECO:0000256" key="7">
    <source>
        <dbReference type="SAM" id="Coils"/>
    </source>
</evidence>
<dbReference type="SMART" id="SM00336">
    <property type="entry name" value="BBOX"/>
    <property type="match status" value="1"/>
</dbReference>
<evidence type="ECO:0000313" key="11">
    <source>
        <dbReference type="EMBL" id="KAI7792831.1"/>
    </source>
</evidence>
<dbReference type="CDD" id="cd16040">
    <property type="entry name" value="SPRY_PRY_SNTX"/>
    <property type="match status" value="1"/>
</dbReference>
<dbReference type="SUPFAM" id="SSF49899">
    <property type="entry name" value="Concanavalin A-like lectins/glucanases"/>
    <property type="match status" value="1"/>
</dbReference>
<feature type="non-terminal residue" evidence="11">
    <location>
        <position position="1"/>
    </location>
</feature>
<dbReference type="Pfam" id="PF13765">
    <property type="entry name" value="PRY"/>
    <property type="match status" value="1"/>
</dbReference>
<feature type="non-terminal residue" evidence="11">
    <location>
        <position position="547"/>
    </location>
</feature>
<dbReference type="InterPro" id="IPR051051">
    <property type="entry name" value="E3_ubiq-ligase_TRIM/RNF"/>
</dbReference>
<evidence type="ECO:0000256" key="1">
    <source>
        <dbReference type="ARBA" id="ARBA00022588"/>
    </source>
</evidence>
<dbReference type="InterPro" id="IPR001841">
    <property type="entry name" value="Znf_RING"/>
</dbReference>
<evidence type="ECO:0000256" key="6">
    <source>
        <dbReference type="PROSITE-ProRule" id="PRU00024"/>
    </source>
</evidence>
<gene>
    <name evidence="11" type="ORF">IRJ41_019218</name>
</gene>
<evidence type="ECO:0000256" key="5">
    <source>
        <dbReference type="ARBA" id="ARBA00022859"/>
    </source>
</evidence>
<feature type="domain" description="B30.2/SPRY" evidence="10">
    <location>
        <begin position="359"/>
        <end position="547"/>
    </location>
</feature>
<evidence type="ECO:0000256" key="2">
    <source>
        <dbReference type="ARBA" id="ARBA00022723"/>
    </source>
</evidence>
<evidence type="ECO:0000313" key="12">
    <source>
        <dbReference type="Proteomes" id="UP001059041"/>
    </source>
</evidence>
<dbReference type="SMART" id="SM00589">
    <property type="entry name" value="PRY"/>
    <property type="match status" value="1"/>
</dbReference>
<dbReference type="InterPro" id="IPR003877">
    <property type="entry name" value="SPRY_dom"/>
</dbReference>
<dbReference type="Pfam" id="PF00643">
    <property type="entry name" value="zf-B_box"/>
    <property type="match status" value="1"/>
</dbReference>
<dbReference type="Gene3D" id="3.30.160.60">
    <property type="entry name" value="Classic Zinc Finger"/>
    <property type="match status" value="1"/>
</dbReference>
<dbReference type="Pfam" id="PF25600">
    <property type="entry name" value="TRIM_CC"/>
    <property type="match status" value="1"/>
</dbReference>
<dbReference type="PROSITE" id="PS00518">
    <property type="entry name" value="ZF_RING_1"/>
    <property type="match status" value="1"/>
</dbReference>
<feature type="coiled-coil region" evidence="7">
    <location>
        <begin position="200"/>
        <end position="234"/>
    </location>
</feature>
<sequence length="547" mass="63964">AEGNIPQDKFSCSVCLDLLKDPVTIPCGHSYCMSCITNYWNQDDQRRNYSCPQCRQTFTSRPALNKNVMFAEMVEELKTRLQTAVSDQCYAGPEDVKCDVCTERKYKAVKSCLECLNSYCKNHLQQHENLFKDRRHHLMDPTTKLNEMICSKHRKHLEIYCRTDQECICYLCTMDEHKNHDTVTAVAERTEKQRVLGETQRNFKQRIQEREKKLQELRDAVNSYKRSAQTAVEDSERIFTELIRSIERSRSEVTQLIRDQEKTAVSPAEGVLKRLEQEIDDLRRRDTELEQLLHTDNHIHFLKRFQCLSAPPESTVSHDITVSSLISFDDVRKSVCQLKEKLEDFCREEIENISDQVSYITIVPDELKTREEFLQYFRQFTLDFNTVNKYFRLRDGNTSAANIDTVLPYPDHPDRFDVRQQVLCRESVCERCYWEVEWNGDVGISVSYKSISRKGRSRESVFGFNDQSWKLYCTEFKCSFCHNNERTDLPVVSSSCRIGVYVDHRAGILSFYSVSDTMTLIHRVQTTFTHPLYPGFYVSKGSTVKVC</sequence>
<keyword evidence="3 6" id="KW-0863">Zinc-finger</keyword>
<dbReference type="PROSITE" id="PS50089">
    <property type="entry name" value="ZF_RING_2"/>
    <property type="match status" value="1"/>
</dbReference>
<protein>
    <submittedName>
        <fullName evidence="11">Tripartite motif-containing protein 16-like</fullName>
    </submittedName>
</protein>
<feature type="domain" description="B box-type" evidence="9">
    <location>
        <begin position="145"/>
        <end position="185"/>
    </location>
</feature>
<evidence type="ECO:0000256" key="4">
    <source>
        <dbReference type="ARBA" id="ARBA00022833"/>
    </source>
</evidence>
<dbReference type="EMBL" id="JAFHDT010000023">
    <property type="protein sequence ID" value="KAI7792831.1"/>
    <property type="molecule type" value="Genomic_DNA"/>
</dbReference>
<dbReference type="PANTHER" id="PTHR25465">
    <property type="entry name" value="B-BOX DOMAIN CONTAINING"/>
    <property type="match status" value="1"/>
</dbReference>
<keyword evidence="2" id="KW-0479">Metal-binding</keyword>
<keyword evidence="5" id="KW-0391">Immunity</keyword>
<dbReference type="InterPro" id="IPR043136">
    <property type="entry name" value="B30.2/SPRY_sf"/>
</dbReference>
<dbReference type="PRINTS" id="PR01407">
    <property type="entry name" value="BUTYPHLNCDUF"/>
</dbReference>
<proteinExistence type="predicted"/>
<name>A0A9W7TA64_TRIRA</name>
<dbReference type="InterPro" id="IPR013083">
    <property type="entry name" value="Znf_RING/FYVE/PHD"/>
</dbReference>
<dbReference type="PROSITE" id="PS50119">
    <property type="entry name" value="ZF_BBOX"/>
    <property type="match status" value="1"/>
</dbReference>
<dbReference type="SMART" id="SM00184">
    <property type="entry name" value="RING"/>
    <property type="match status" value="1"/>
</dbReference>
<dbReference type="InterPro" id="IPR003879">
    <property type="entry name" value="Butyrophylin_SPRY"/>
</dbReference>
<dbReference type="SUPFAM" id="SSF57845">
    <property type="entry name" value="B-box zinc-binding domain"/>
    <property type="match status" value="1"/>
</dbReference>
<dbReference type="GO" id="GO:0008270">
    <property type="term" value="F:zinc ion binding"/>
    <property type="evidence" value="ECO:0007669"/>
    <property type="project" value="UniProtKB-KW"/>
</dbReference>
<dbReference type="Gene3D" id="4.10.830.40">
    <property type="match status" value="1"/>
</dbReference>
<dbReference type="InterPro" id="IPR006574">
    <property type="entry name" value="PRY"/>
</dbReference>
<dbReference type="Gene3D" id="3.30.40.10">
    <property type="entry name" value="Zinc/RING finger domain, C3HC4 (zinc finger)"/>
    <property type="match status" value="1"/>
</dbReference>
<evidence type="ECO:0000259" key="8">
    <source>
        <dbReference type="PROSITE" id="PS50089"/>
    </source>
</evidence>
<dbReference type="Pfam" id="PF00622">
    <property type="entry name" value="SPRY"/>
    <property type="match status" value="1"/>
</dbReference>
<comment type="caution">
    <text evidence="11">The sequence shown here is derived from an EMBL/GenBank/DDBJ whole genome shotgun (WGS) entry which is preliminary data.</text>
</comment>
<dbReference type="InterPro" id="IPR013320">
    <property type="entry name" value="ConA-like_dom_sf"/>
</dbReference>
<dbReference type="SMART" id="SM00449">
    <property type="entry name" value="SPRY"/>
    <property type="match status" value="1"/>
</dbReference>
<dbReference type="AlphaFoldDB" id="A0A9W7TA64"/>
<organism evidence="11 12">
    <name type="scientific">Triplophysa rosa</name>
    <name type="common">Cave loach</name>
    <dbReference type="NCBI Taxonomy" id="992332"/>
    <lineage>
        <taxon>Eukaryota</taxon>
        <taxon>Metazoa</taxon>
        <taxon>Chordata</taxon>
        <taxon>Craniata</taxon>
        <taxon>Vertebrata</taxon>
        <taxon>Euteleostomi</taxon>
        <taxon>Actinopterygii</taxon>
        <taxon>Neopterygii</taxon>
        <taxon>Teleostei</taxon>
        <taxon>Ostariophysi</taxon>
        <taxon>Cypriniformes</taxon>
        <taxon>Nemacheilidae</taxon>
        <taxon>Triplophysa</taxon>
    </lineage>
</organism>
<dbReference type="Gene3D" id="2.60.120.920">
    <property type="match status" value="1"/>
</dbReference>
<evidence type="ECO:0000256" key="3">
    <source>
        <dbReference type="ARBA" id="ARBA00022771"/>
    </source>
</evidence>
<keyword evidence="7" id="KW-0175">Coiled coil</keyword>
<feature type="domain" description="RING-type" evidence="8">
    <location>
        <begin position="12"/>
        <end position="55"/>
    </location>
</feature>
<dbReference type="GO" id="GO:0045087">
    <property type="term" value="P:innate immune response"/>
    <property type="evidence" value="ECO:0007669"/>
    <property type="project" value="UniProtKB-KW"/>
</dbReference>
<keyword evidence="12" id="KW-1185">Reference proteome</keyword>
<dbReference type="Proteomes" id="UP001059041">
    <property type="component" value="Linkage Group LG23"/>
</dbReference>
<dbReference type="InterPro" id="IPR017907">
    <property type="entry name" value="Znf_RING_CS"/>
</dbReference>
<accession>A0A9W7TA64</accession>